<dbReference type="Pfam" id="PF24883">
    <property type="entry name" value="NPHP3_N"/>
    <property type="match status" value="1"/>
</dbReference>
<accession>A0AAN6XPK7</accession>
<dbReference type="SUPFAM" id="SSF50998">
    <property type="entry name" value="Quinoprotein alcohol dehydrogenase-like"/>
    <property type="match status" value="1"/>
</dbReference>
<keyword evidence="4" id="KW-0813">Transport</keyword>
<dbReference type="InterPro" id="IPR012908">
    <property type="entry name" value="PGAP1-ab_dom-like"/>
</dbReference>
<organism evidence="9 10">
    <name type="scientific">Triangularia verruculosa</name>
    <dbReference type="NCBI Taxonomy" id="2587418"/>
    <lineage>
        <taxon>Eukaryota</taxon>
        <taxon>Fungi</taxon>
        <taxon>Dikarya</taxon>
        <taxon>Ascomycota</taxon>
        <taxon>Pezizomycotina</taxon>
        <taxon>Sordariomycetes</taxon>
        <taxon>Sordariomycetidae</taxon>
        <taxon>Sordariales</taxon>
        <taxon>Podosporaceae</taxon>
        <taxon>Triangularia</taxon>
    </lineage>
</organism>
<keyword evidence="10" id="KW-1185">Reference proteome</keyword>
<evidence type="ECO:0000313" key="9">
    <source>
        <dbReference type="EMBL" id="KAK4203401.1"/>
    </source>
</evidence>
<evidence type="ECO:0000256" key="3">
    <source>
        <dbReference type="ARBA" id="ARBA00022737"/>
    </source>
</evidence>
<evidence type="ECO:0000256" key="4">
    <source>
        <dbReference type="RuleBase" id="RU365011"/>
    </source>
</evidence>
<dbReference type="InterPro" id="IPR054471">
    <property type="entry name" value="GPIID_WHD"/>
</dbReference>
<dbReference type="SMART" id="SM00320">
    <property type="entry name" value="WD40"/>
    <property type="match status" value="8"/>
</dbReference>
<comment type="caution">
    <text evidence="9">The sequence shown here is derived from an EMBL/GenBank/DDBJ whole genome shotgun (WGS) entry which is preliminary data.</text>
</comment>
<dbReference type="InterPro" id="IPR011047">
    <property type="entry name" value="Quinoprotein_ADH-like_sf"/>
</dbReference>
<dbReference type="PANTHER" id="PTHR10039">
    <property type="entry name" value="AMELOGENIN"/>
    <property type="match status" value="1"/>
</dbReference>
<evidence type="ECO:0000259" key="6">
    <source>
        <dbReference type="Pfam" id="PF07819"/>
    </source>
</evidence>
<feature type="domain" description="GPI inositol-deacylase winged helix" evidence="7">
    <location>
        <begin position="598"/>
        <end position="673"/>
    </location>
</feature>
<reference evidence="9" key="2">
    <citation type="submission" date="2023-05" db="EMBL/GenBank/DDBJ databases">
        <authorList>
            <consortium name="Lawrence Berkeley National Laboratory"/>
            <person name="Steindorff A."/>
            <person name="Hensen N."/>
            <person name="Bonometti L."/>
            <person name="Westerberg I."/>
            <person name="Brannstrom I.O."/>
            <person name="Guillou S."/>
            <person name="Cros-Aarteil S."/>
            <person name="Calhoun S."/>
            <person name="Haridas S."/>
            <person name="Kuo A."/>
            <person name="Mondo S."/>
            <person name="Pangilinan J."/>
            <person name="Riley R."/>
            <person name="Labutti K."/>
            <person name="Andreopoulos B."/>
            <person name="Lipzen A."/>
            <person name="Chen C."/>
            <person name="Yanf M."/>
            <person name="Daum C."/>
            <person name="Ng V."/>
            <person name="Clum A."/>
            <person name="Ohm R."/>
            <person name="Martin F."/>
            <person name="Silar P."/>
            <person name="Natvig D."/>
            <person name="Lalanne C."/>
            <person name="Gautier V."/>
            <person name="Ament-Velasquez S.L."/>
            <person name="Kruys A."/>
            <person name="Hutchinson M.I."/>
            <person name="Powell A.J."/>
            <person name="Barry K."/>
            <person name="Miller A.N."/>
            <person name="Grigoriev I.V."/>
            <person name="Debuchy R."/>
            <person name="Gladieux P."/>
            <person name="Thoren M.H."/>
            <person name="Johannesson H."/>
        </authorList>
    </citation>
    <scope>NUCLEOTIDE SEQUENCE</scope>
    <source>
        <strain evidence="9">CBS 315.58</strain>
    </source>
</reference>
<comment type="subcellular location">
    <subcellularLocation>
        <location evidence="4">Endoplasmic reticulum membrane</location>
    </subcellularLocation>
</comment>
<feature type="compositionally biased region" description="Acidic residues" evidence="5">
    <location>
        <begin position="1421"/>
        <end position="1430"/>
    </location>
</feature>
<evidence type="ECO:0000256" key="5">
    <source>
        <dbReference type="SAM" id="MobiDB-lite"/>
    </source>
</evidence>
<dbReference type="PANTHER" id="PTHR10039:SF14">
    <property type="entry name" value="NACHT DOMAIN-CONTAINING PROTEIN"/>
    <property type="match status" value="1"/>
</dbReference>
<keyword evidence="4" id="KW-0256">Endoplasmic reticulum</keyword>
<dbReference type="InterPro" id="IPR015943">
    <property type="entry name" value="WD40/YVTN_repeat-like_dom_sf"/>
</dbReference>
<feature type="region of interest" description="Disordered" evidence="5">
    <location>
        <begin position="1397"/>
        <end position="1430"/>
    </location>
</feature>
<feature type="domain" description="Nephrocystin 3-like N-terminal" evidence="8">
    <location>
        <begin position="324"/>
        <end position="489"/>
    </location>
</feature>
<comment type="function">
    <text evidence="1 4">Involved in inositol deacylation of GPI-anchored proteins which plays important roles in the quality control and ER-associated degradation of GPI-anchored proteins.</text>
</comment>
<protein>
    <recommendedName>
        <fullName evidence="2 4">GPI inositol-deacylase</fullName>
        <ecNumber evidence="4">3.1.-.-</ecNumber>
    </recommendedName>
</protein>
<dbReference type="Proteomes" id="UP001303160">
    <property type="component" value="Unassembled WGS sequence"/>
</dbReference>
<evidence type="ECO:0000259" key="7">
    <source>
        <dbReference type="Pfam" id="PF22939"/>
    </source>
</evidence>
<keyword evidence="3" id="KW-0677">Repeat</keyword>
<reference evidence="9" key="1">
    <citation type="journal article" date="2023" name="Mol. Phylogenet. Evol.">
        <title>Genome-scale phylogeny and comparative genomics of the fungal order Sordariales.</title>
        <authorList>
            <person name="Hensen N."/>
            <person name="Bonometti L."/>
            <person name="Westerberg I."/>
            <person name="Brannstrom I.O."/>
            <person name="Guillou S."/>
            <person name="Cros-Aarteil S."/>
            <person name="Calhoun S."/>
            <person name="Haridas S."/>
            <person name="Kuo A."/>
            <person name="Mondo S."/>
            <person name="Pangilinan J."/>
            <person name="Riley R."/>
            <person name="LaButti K."/>
            <person name="Andreopoulos B."/>
            <person name="Lipzen A."/>
            <person name="Chen C."/>
            <person name="Yan M."/>
            <person name="Daum C."/>
            <person name="Ng V."/>
            <person name="Clum A."/>
            <person name="Steindorff A."/>
            <person name="Ohm R.A."/>
            <person name="Martin F."/>
            <person name="Silar P."/>
            <person name="Natvig D.O."/>
            <person name="Lalanne C."/>
            <person name="Gautier V."/>
            <person name="Ament-Velasquez S.L."/>
            <person name="Kruys A."/>
            <person name="Hutchinson M.I."/>
            <person name="Powell A.J."/>
            <person name="Barry K."/>
            <person name="Miller A.N."/>
            <person name="Grigoriev I.V."/>
            <person name="Debuchy R."/>
            <person name="Gladieux P."/>
            <person name="Hiltunen Thoren M."/>
            <person name="Johannesson H."/>
        </authorList>
    </citation>
    <scope>NUCLEOTIDE SEQUENCE</scope>
    <source>
        <strain evidence="9">CBS 315.58</strain>
    </source>
</reference>
<dbReference type="Pfam" id="PF22939">
    <property type="entry name" value="WHD_GPIID"/>
    <property type="match status" value="1"/>
</dbReference>
<dbReference type="GO" id="GO:0015031">
    <property type="term" value="P:protein transport"/>
    <property type="evidence" value="ECO:0007669"/>
    <property type="project" value="UniProtKB-KW"/>
</dbReference>
<sequence>MPSYVNINLMRSHHEVRSSRRTTFFRDKSPTPEDPLGLILVHGSGGSEADIIFVHGLGGSSRRTWSWNRDPNFFWPSWIHHEEGLSQFRIFSFGYNANFRESDTPLSIMDFSKSLLVRMRAYGHGALDSDAIGLKPIVFVAHSMGGLVVKKALMLGKTHDQYSSMLSKVHGIMFFSTPHKGSSHASTLNSLLSVLIGTSAKVYVSELDPSSTSIEDISEQFRNICGSWQLISLYETQPTKISPGIKRMIVDKDSGVLSYPKEISVPIDADHNTICKFQSRLDPNYCLAIDLLRQLTAGMRSPQTNIKGNARSDLERHLSRALPGSCQWLHRNARFRGWLDGSDSSHDVLWLAGLPGTGKSTVAAKTIHHIQQALHQSSCQCHFFMESQPTKQNIAYCLRTIAFQLAKTHQPFAEKLLQLHKETGFTAGEQKFGLIWDTIFENIVFKMDFGQTLHWVLDGLDEADAPKLLVRSLLQIQSKTRIKLLLFSRPKKDLTNILMARFGAVPMINVSVEQTQEDLQQYVASVATEIFPDAGGPIHEYVIQQITRRAEGSFLWTRLALDTLRDNWHTQADIDLALNDVPNGMHSLYQRMIQNVNSQSSRLQEIAFRILTWTSCAFRPLTIPELSAALQPEFDGFVNLSETVEQICGQFVRVDDGRISLIHSTARQFLLKPSDNVPAPVGEQAGHDHLAVSCLQYLSQDHWRQQFALLPQERTFKDRLKPLYDKFPLLRYSLNHWAYHVSHASTDNSTVLSFLRLFCNKHILQWAQAVALSDRLELLPTTARYLKVWSRRKRKQSSVGDLSPMTRGMRIDESRFVGEWTTDLIRIVGKFGLSLVQSPSSIHKNIPPLCPVGSVTSRAYSHTTNPLISVKGLSVEGWDDNLARLALGEDEMASAIRCAGNYFLALITHNGSVVVWHKETCEEIYRLHHGEWVTLLATDKAGRLAATAGRYTFRVWELTSGKLLYKLPKTSSARTMSLEFAHSGSKLRISYDDNTLSLYDIDTRFEETLFTEPYSKDMQRSCPRFMAPSPDQTKLAIAFRGRPVELWDVAQSQIFPSPKPRLCIRKNDKDLEVDGNEVFNSPEVVRWSPDGSTVYILYQDATVLVWDLIEDGQFERGDTGAREMVLNNDGTLLLTSSNGGSIRVWSLPTFYIIYELKSDEFVRDLTFSPDSQRIYDVRGSGCNVWAPDILIRPDSLDHKETASSADASFVSDVMSEPVLAQDQQAQRGHVTALICDDHDEFFCVGRDDGSVNIHDMADGAVVRKAYKHSATVDVVVIGWSPSRRFIASADDSGKIIVKRLKIKDDGKWAVFPMFDLRVGEPVAQILFSPNETLLLIGTESSDRIWDLKTKGEVCRRRWNSKVSHKWLNHAEDPTRLIWLSGQHIRYHTWAGLATEAEQDAEVNITDDDPEEKEEKEHDDDQTVVEDDDGFPIETPKTTIRRVIRPNNRQYILYQAQSSQSRRTRSSGTKSLYLVNMENVASIRRKLLTTLSEDIRHLLGCVRDKIVFIDHENWVCTAALSLSRKDPGTGSVNRHFFLPRDWVNSLTLQVVSKGGTLLSARNGEVAVVKYGKGF</sequence>
<dbReference type="Gene3D" id="2.130.10.10">
    <property type="entry name" value="YVTN repeat-like/Quinoprotein amine dehydrogenase"/>
    <property type="match status" value="3"/>
</dbReference>
<feature type="compositionally biased region" description="Acidic residues" evidence="5">
    <location>
        <begin position="1397"/>
        <end position="1411"/>
    </location>
</feature>
<evidence type="ECO:0000259" key="8">
    <source>
        <dbReference type="Pfam" id="PF24883"/>
    </source>
</evidence>
<dbReference type="InterPro" id="IPR056884">
    <property type="entry name" value="NPHP3-like_N"/>
</dbReference>
<gene>
    <name evidence="9" type="ORF">QBC40DRAFT_337640</name>
</gene>
<dbReference type="InterPro" id="IPR027417">
    <property type="entry name" value="P-loop_NTPase"/>
</dbReference>
<dbReference type="GO" id="GO:0016788">
    <property type="term" value="F:hydrolase activity, acting on ester bonds"/>
    <property type="evidence" value="ECO:0007669"/>
    <property type="project" value="InterPro"/>
</dbReference>
<dbReference type="SUPFAM" id="SSF52540">
    <property type="entry name" value="P-loop containing nucleoside triphosphate hydrolases"/>
    <property type="match status" value="1"/>
</dbReference>
<name>A0AAN6XPK7_9PEZI</name>
<proteinExistence type="inferred from homology"/>
<evidence type="ECO:0000256" key="2">
    <source>
        <dbReference type="ARBA" id="ARBA00015856"/>
    </source>
</evidence>
<dbReference type="SUPFAM" id="SSF53474">
    <property type="entry name" value="alpha/beta-Hydrolases"/>
    <property type="match status" value="1"/>
</dbReference>
<keyword evidence="4" id="KW-0472">Membrane</keyword>
<dbReference type="GO" id="GO:0005789">
    <property type="term" value="C:endoplasmic reticulum membrane"/>
    <property type="evidence" value="ECO:0007669"/>
    <property type="project" value="UniProtKB-SubCell"/>
</dbReference>
<evidence type="ECO:0000256" key="1">
    <source>
        <dbReference type="ARBA" id="ARBA00003496"/>
    </source>
</evidence>
<dbReference type="EMBL" id="MU863889">
    <property type="protein sequence ID" value="KAK4203401.1"/>
    <property type="molecule type" value="Genomic_DNA"/>
</dbReference>
<dbReference type="InterPro" id="IPR001680">
    <property type="entry name" value="WD40_rpt"/>
</dbReference>
<dbReference type="InterPro" id="IPR029058">
    <property type="entry name" value="AB_hydrolase_fold"/>
</dbReference>
<keyword evidence="4" id="KW-0378">Hydrolase</keyword>
<feature type="domain" description="GPI inositol-deacylase PGAP1-like alpha/beta" evidence="6">
    <location>
        <begin position="49"/>
        <end position="183"/>
    </location>
</feature>
<comment type="similarity">
    <text evidence="4">Belongs to the GPI inositol-deacylase family.</text>
</comment>
<dbReference type="EC" id="3.1.-.-" evidence="4"/>
<dbReference type="Gene3D" id="3.40.50.1820">
    <property type="entry name" value="alpha/beta hydrolase"/>
    <property type="match status" value="1"/>
</dbReference>
<evidence type="ECO:0000313" key="10">
    <source>
        <dbReference type="Proteomes" id="UP001303160"/>
    </source>
</evidence>
<dbReference type="Pfam" id="PF07819">
    <property type="entry name" value="PGAP1"/>
    <property type="match status" value="1"/>
</dbReference>
<dbReference type="Gene3D" id="3.40.50.300">
    <property type="entry name" value="P-loop containing nucleotide triphosphate hydrolases"/>
    <property type="match status" value="1"/>
</dbReference>
<keyword evidence="4" id="KW-0653">Protein transport</keyword>